<evidence type="ECO:0000313" key="4">
    <source>
        <dbReference type="EMBL" id="KAI9632025.1"/>
    </source>
</evidence>
<evidence type="ECO:0000256" key="1">
    <source>
        <dbReference type="ARBA" id="ARBA00007177"/>
    </source>
</evidence>
<dbReference type="PANTHER" id="PTHR33643:SF1">
    <property type="entry name" value="UREASE ACCESSORY PROTEIN D"/>
    <property type="match status" value="1"/>
</dbReference>
<dbReference type="RefSeq" id="XP_052941802.1">
    <property type="nucleotide sequence ID" value="XM_053091656.1"/>
</dbReference>
<comment type="similarity">
    <text evidence="1">Belongs to the UreD family.</text>
</comment>
<dbReference type="AlphaFoldDB" id="A0AA38LQK1"/>
<accession>A0AA38LQK1</accession>
<reference evidence="4" key="1">
    <citation type="journal article" date="2022" name="G3 (Bethesda)">
        <title>High quality genome of the basidiomycete yeast Dioszegia hungarica PDD-24b-2 isolated from cloud water.</title>
        <authorList>
            <person name="Jarrige D."/>
            <person name="Haridas S."/>
            <person name="Bleykasten-Grosshans C."/>
            <person name="Joly M."/>
            <person name="Nadalig T."/>
            <person name="Sancelme M."/>
            <person name="Vuilleumier S."/>
            <person name="Grigoriev I.V."/>
            <person name="Amato P."/>
            <person name="Bringel F."/>
        </authorList>
    </citation>
    <scope>NUCLEOTIDE SEQUENCE</scope>
    <source>
        <strain evidence="4">PDD-24b-2</strain>
    </source>
</reference>
<name>A0AA38LQK1_9TREE</name>
<dbReference type="EMBL" id="JAKWFO010000016">
    <property type="protein sequence ID" value="KAI9632025.1"/>
    <property type="molecule type" value="Genomic_DNA"/>
</dbReference>
<organism evidence="4 5">
    <name type="scientific">Dioszegia hungarica</name>
    <dbReference type="NCBI Taxonomy" id="4972"/>
    <lineage>
        <taxon>Eukaryota</taxon>
        <taxon>Fungi</taxon>
        <taxon>Dikarya</taxon>
        <taxon>Basidiomycota</taxon>
        <taxon>Agaricomycotina</taxon>
        <taxon>Tremellomycetes</taxon>
        <taxon>Tremellales</taxon>
        <taxon>Bulleribasidiaceae</taxon>
        <taxon>Dioszegia</taxon>
    </lineage>
</organism>
<feature type="region of interest" description="Disordered" evidence="3">
    <location>
        <begin position="1"/>
        <end position="39"/>
    </location>
</feature>
<keyword evidence="2" id="KW-0143">Chaperone</keyword>
<keyword evidence="5" id="KW-1185">Reference proteome</keyword>
<feature type="compositionally biased region" description="Low complexity" evidence="3">
    <location>
        <begin position="1"/>
        <end position="16"/>
    </location>
</feature>
<dbReference type="InterPro" id="IPR002669">
    <property type="entry name" value="UreD"/>
</dbReference>
<sequence length="345" mass="37856">MEDAELSAASAAPSEPTIAYTRKAPPRAQPGSGHLHLSHPHRARFSSLSASYPLKLLAPDALSSQPPHIAICYTLAYGGGLVAGDVVSLRVEVDAGCGLILLTQGSTKLFKHRPGLRPLSHQIIRQPIHSAGVDSSLTRQRLHVELKPHSFLFLLPDSVSPFRGSRYSQAQRFVLPVCRTASIVILDWFNSGRGQRRTDRLSIKADDEEIWAMEYYASTNEVLVGDTAVMRERMVLDNDTETTSVGLSRTAKHLSPYHVYATVLILGPHTASLRTHLQRLSLATSQMQVSRPSELLWAYSPTDEQGGVLRMAGKEVEEIKGWLREAMAGGGMKELVGDGLWPRVI</sequence>
<gene>
    <name evidence="4" type="ORF">MKK02DRAFT_41667</name>
</gene>
<dbReference type="HAMAP" id="MF_01384">
    <property type="entry name" value="UreD"/>
    <property type="match status" value="1"/>
</dbReference>
<dbReference type="GO" id="GO:0016151">
    <property type="term" value="F:nickel cation binding"/>
    <property type="evidence" value="ECO:0007669"/>
    <property type="project" value="InterPro"/>
</dbReference>
<dbReference type="Pfam" id="PF01774">
    <property type="entry name" value="UreD"/>
    <property type="match status" value="1"/>
</dbReference>
<evidence type="ECO:0000313" key="5">
    <source>
        <dbReference type="Proteomes" id="UP001164286"/>
    </source>
</evidence>
<protein>
    <submittedName>
        <fullName evidence="4">UreD urease accessory protein-domain-containing protein</fullName>
    </submittedName>
</protein>
<proteinExistence type="inferred from homology"/>
<evidence type="ECO:0000256" key="2">
    <source>
        <dbReference type="ARBA" id="ARBA00023186"/>
    </source>
</evidence>
<dbReference type="Proteomes" id="UP001164286">
    <property type="component" value="Unassembled WGS sequence"/>
</dbReference>
<comment type="caution">
    <text evidence="4">The sequence shown here is derived from an EMBL/GenBank/DDBJ whole genome shotgun (WGS) entry which is preliminary data.</text>
</comment>
<dbReference type="GeneID" id="77730861"/>
<dbReference type="PANTHER" id="PTHR33643">
    <property type="entry name" value="UREASE ACCESSORY PROTEIN D"/>
    <property type="match status" value="1"/>
</dbReference>
<evidence type="ECO:0000256" key="3">
    <source>
        <dbReference type="SAM" id="MobiDB-lite"/>
    </source>
</evidence>